<dbReference type="EMBL" id="NCVQ01000008">
    <property type="protein sequence ID" value="PWZ15275.1"/>
    <property type="molecule type" value="Genomic_DNA"/>
</dbReference>
<keyword evidence="4" id="KW-0554">One-carbon metabolism</keyword>
<evidence type="ECO:0000256" key="5">
    <source>
        <dbReference type="ARBA" id="ARBA00022598"/>
    </source>
</evidence>
<dbReference type="CDD" id="cd00477">
    <property type="entry name" value="FTHFS"/>
    <property type="match status" value="1"/>
</dbReference>
<comment type="pathway">
    <text evidence="1">One-carbon metabolism; tetrahydrofolate interconversion.</text>
</comment>
<evidence type="ECO:0000256" key="8">
    <source>
        <dbReference type="ARBA" id="ARBA00079657"/>
    </source>
</evidence>
<dbReference type="ExpressionAtlas" id="A0A3L6E3A8">
    <property type="expression patterns" value="baseline and differential"/>
</dbReference>
<dbReference type="GO" id="GO:0004329">
    <property type="term" value="F:formate-tetrahydrofolate ligase activity"/>
    <property type="evidence" value="ECO:0007669"/>
    <property type="project" value="UniProtKB-EC"/>
</dbReference>
<evidence type="ECO:0000256" key="7">
    <source>
        <dbReference type="ARBA" id="ARBA00022840"/>
    </source>
</evidence>
<dbReference type="InterPro" id="IPR000559">
    <property type="entry name" value="Formate_THF_ligase"/>
</dbReference>
<dbReference type="EC" id="6.3.4.3" evidence="3"/>
<organism evidence="10">
    <name type="scientific">Zea mays</name>
    <name type="common">Maize</name>
    <dbReference type="NCBI Taxonomy" id="4577"/>
    <lineage>
        <taxon>Eukaryota</taxon>
        <taxon>Viridiplantae</taxon>
        <taxon>Streptophyta</taxon>
        <taxon>Embryophyta</taxon>
        <taxon>Tracheophyta</taxon>
        <taxon>Spermatophyta</taxon>
        <taxon>Magnoliopsida</taxon>
        <taxon>Liliopsida</taxon>
        <taxon>Poales</taxon>
        <taxon>Poaceae</taxon>
        <taxon>PACMAD clade</taxon>
        <taxon>Panicoideae</taxon>
        <taxon>Andropogonodae</taxon>
        <taxon>Andropogoneae</taxon>
        <taxon>Tripsacinae</taxon>
        <taxon>Zea</taxon>
    </lineage>
</organism>
<evidence type="ECO:0000256" key="2">
    <source>
        <dbReference type="ARBA" id="ARBA00011738"/>
    </source>
</evidence>
<reference evidence="10" key="1">
    <citation type="journal article" date="2018" name="Nat. Genet.">
        <title>Extensive intraspecific gene order and gene structural variations between Mo17 and other maize genomes.</title>
        <authorList>
            <person name="Sun S."/>
            <person name="Zhou Y."/>
            <person name="Chen J."/>
            <person name="Shi J."/>
            <person name="Zhao H."/>
            <person name="Zhao H."/>
            <person name="Song W."/>
            <person name="Zhang M."/>
            <person name="Cui Y."/>
            <person name="Dong X."/>
            <person name="Liu H."/>
            <person name="Ma X."/>
            <person name="Jiao Y."/>
            <person name="Wang B."/>
            <person name="Wei X."/>
            <person name="Stein J.C."/>
            <person name="Glaubitz J.C."/>
            <person name="Lu F."/>
            <person name="Yu G."/>
            <person name="Liang C."/>
            <person name="Fengler K."/>
            <person name="Li B."/>
            <person name="Rafalski A."/>
            <person name="Schnable P.S."/>
            <person name="Ware D.H."/>
            <person name="Buckler E.S."/>
            <person name="Lai J."/>
        </authorList>
    </citation>
    <scope>NUCLEOTIDE SEQUENCE [LARGE SCALE GENOMIC DNA]</scope>
    <source>
        <tissue evidence="10">Seedling</tissue>
    </source>
</reference>
<evidence type="ECO:0000256" key="9">
    <source>
        <dbReference type="SAM" id="MobiDB-lite"/>
    </source>
</evidence>
<feature type="region of interest" description="Disordered" evidence="9">
    <location>
        <begin position="20"/>
        <end position="45"/>
    </location>
</feature>
<dbReference type="InterPro" id="IPR027417">
    <property type="entry name" value="P-loop_NTPase"/>
</dbReference>
<evidence type="ECO:0000313" key="10">
    <source>
        <dbReference type="EMBL" id="PWZ15275.1"/>
    </source>
</evidence>
<sequence>MDLRAPPTYHKTSSSIILWRRRPDAGAARRPEAINNRASKGLSRPIASPARALSVHDHHHHHSLQRPALGRDCERAVAARSSAVVAPPPLPPPPPPLPKMPSPTIRRLDVASPVPADIDIANSVEPLPIADIAAELGLRPEHYDLYGKYKAKVLLSVLDELKAQQDGYYVVVGGITPTPLGEGKSTTTVGLCQALGAFLDKKVVTCLRQPSQGPTFGIKGGAAGGGYSQVIPMDEFNLHLTGDIHAITAANNLLAAAIDTRIFHENSQSDKALFNRLCPANKEGKRHFADIMFRRLTKLGVSKTDPNELTPDEIRRFARLDIDPESITWRRVMDVNDRFLRKITVGQGPEEKGMVRETGFDISVASEIMAVLALTTSLADMRERLGRMVIGNSKSGEPITADDLGVGGALTVLMKDAIHPTLMQTLEGTPVLVHAGPFANIAHGNSSIVADKIALKLVGKGGFVVTEAGFGADIGTEKFMDIKCRYSGLVPQCAIIVATIRALKMHGGGPEVVAGKPLDHAYVSENVALVEAGCINLAKHISNTRSYGVNVVVAINKFASDTEAEMKAVHSAAMAAGAFDAVVCTHHAHGGKGAVELGLAVQRACESQAEPLKFLYPLESSIKEKIESIAKFYGASGVEYSEQAEKQIEMYTKQGFSSLPICMAKTQYSFSHVPSMKGAPTGFVLPIRDVRASIGAGFIYPLVGTMSTMPGLPTRPCFYQIDVDTATGKVMGLS</sequence>
<dbReference type="FunFam" id="3.40.50.300:FF:000245">
    <property type="entry name" value="C-1-tetrahydrofolate synthase, cytoplasmic"/>
    <property type="match status" value="1"/>
</dbReference>
<dbReference type="SUPFAM" id="SSF52540">
    <property type="entry name" value="P-loop containing nucleoside triphosphate hydrolases"/>
    <property type="match status" value="1"/>
</dbReference>
<evidence type="ECO:0000256" key="6">
    <source>
        <dbReference type="ARBA" id="ARBA00022741"/>
    </source>
</evidence>
<dbReference type="Proteomes" id="UP000251960">
    <property type="component" value="Chromosome 7"/>
</dbReference>
<comment type="caution">
    <text evidence="10">The sequence shown here is derived from an EMBL/GenBank/DDBJ whole genome shotgun (WGS) entry which is preliminary data.</text>
</comment>
<dbReference type="Gene3D" id="3.40.50.300">
    <property type="entry name" value="P-loop containing nucleotide triphosphate hydrolases"/>
    <property type="match status" value="2"/>
</dbReference>
<dbReference type="Gene3D" id="3.30.1510.10">
    <property type="entry name" value="Domain 2, N(10)-formyltetrahydrofolate synthetase"/>
    <property type="match status" value="1"/>
</dbReference>
<name>A0A3L6E3A8_MAIZE</name>
<keyword evidence="7" id="KW-0067">ATP-binding</keyword>
<keyword evidence="6" id="KW-0547">Nucleotide-binding</keyword>
<dbReference type="GO" id="GO:0005524">
    <property type="term" value="F:ATP binding"/>
    <property type="evidence" value="ECO:0007669"/>
    <property type="project" value="UniProtKB-KW"/>
</dbReference>
<dbReference type="HAMAP" id="MF_01543">
    <property type="entry name" value="FTHFS"/>
    <property type="match status" value="1"/>
</dbReference>
<gene>
    <name evidence="10" type="primary">THFS</name>
    <name evidence="10" type="ORF">Zm00014a_023876</name>
</gene>
<protein>
    <recommendedName>
        <fullName evidence="3">formate--tetrahydrofolate ligase</fullName>
        <ecNumber evidence="3">6.3.4.3</ecNumber>
    </recommendedName>
    <alternativeName>
        <fullName evidence="8">Formyltetrahydrofolate synthetase</fullName>
    </alternativeName>
</protein>
<comment type="subunit">
    <text evidence="2">Homodimer.</text>
</comment>
<dbReference type="UniPathway" id="UPA00193"/>
<dbReference type="PROSITE" id="PS00722">
    <property type="entry name" value="FTHFS_2"/>
    <property type="match status" value="1"/>
</dbReference>
<dbReference type="PROSITE" id="PS00721">
    <property type="entry name" value="FTHFS_1"/>
    <property type="match status" value="1"/>
</dbReference>
<evidence type="ECO:0000256" key="3">
    <source>
        <dbReference type="ARBA" id="ARBA00012295"/>
    </source>
</evidence>
<evidence type="ECO:0000256" key="4">
    <source>
        <dbReference type="ARBA" id="ARBA00022563"/>
    </source>
</evidence>
<accession>A0A3L6E3A8</accession>
<feature type="compositionally biased region" description="Basic and acidic residues" evidence="9">
    <location>
        <begin position="21"/>
        <end position="32"/>
    </location>
</feature>
<dbReference type="Gene3D" id="3.10.410.10">
    <property type="entry name" value="Formyltetrahydrofolate synthetase, domain 3"/>
    <property type="match status" value="1"/>
</dbReference>
<proteinExistence type="inferred from homology"/>
<dbReference type="AlphaFoldDB" id="A0A3L6E3A8"/>
<dbReference type="GO" id="GO:0035999">
    <property type="term" value="P:tetrahydrofolate interconversion"/>
    <property type="evidence" value="ECO:0007669"/>
    <property type="project" value="UniProtKB-UniPathway"/>
</dbReference>
<dbReference type="FunFam" id="3.10.410.10:FF:000001">
    <property type="entry name" value="Putative formate--tetrahydrofolate ligase"/>
    <property type="match status" value="1"/>
</dbReference>
<dbReference type="InterPro" id="IPR020628">
    <property type="entry name" value="Formate_THF_ligase_CS"/>
</dbReference>
<keyword evidence="5 10" id="KW-0436">Ligase</keyword>
<dbReference type="FunFam" id="3.40.50.300:FF:001123">
    <property type="entry name" value="C-1-tetrahydrofolate synthase, cytoplasmic isoform X2"/>
    <property type="match status" value="1"/>
</dbReference>
<evidence type="ECO:0000256" key="1">
    <source>
        <dbReference type="ARBA" id="ARBA00004777"/>
    </source>
</evidence>
<dbReference type="Pfam" id="PF01268">
    <property type="entry name" value="FTHFS"/>
    <property type="match status" value="1"/>
</dbReference>